<feature type="compositionally biased region" description="Polar residues" evidence="1">
    <location>
        <begin position="163"/>
        <end position="174"/>
    </location>
</feature>
<feature type="compositionally biased region" description="Low complexity" evidence="1">
    <location>
        <begin position="135"/>
        <end position="144"/>
    </location>
</feature>
<feature type="compositionally biased region" description="Pro residues" evidence="1">
    <location>
        <begin position="178"/>
        <end position="187"/>
    </location>
</feature>
<evidence type="ECO:0000256" key="1">
    <source>
        <dbReference type="SAM" id="MobiDB-lite"/>
    </source>
</evidence>
<evidence type="ECO:0000313" key="2">
    <source>
        <dbReference type="EMBL" id="JAS72099.1"/>
    </source>
</evidence>
<name>A0A1B6HBT9_9HEMI</name>
<accession>A0A1B6HBT9</accession>
<feature type="compositionally biased region" description="Low complexity" evidence="1">
    <location>
        <begin position="100"/>
        <end position="114"/>
    </location>
</feature>
<feature type="compositionally biased region" description="Basic residues" evidence="1">
    <location>
        <begin position="90"/>
        <end position="99"/>
    </location>
</feature>
<protein>
    <submittedName>
        <fullName evidence="2">Uncharacterized protein</fullName>
    </submittedName>
</protein>
<reference evidence="2" key="1">
    <citation type="submission" date="2015-11" db="EMBL/GenBank/DDBJ databases">
        <title>De novo transcriptome assembly of four potential Pierce s Disease insect vectors from Arizona vineyards.</title>
        <authorList>
            <person name="Tassone E.E."/>
        </authorList>
    </citation>
    <scope>NUCLEOTIDE SEQUENCE</scope>
</reference>
<dbReference type="EMBL" id="GECU01035607">
    <property type="protein sequence ID" value="JAS72099.1"/>
    <property type="molecule type" value="Transcribed_RNA"/>
</dbReference>
<feature type="compositionally biased region" description="Basic and acidic residues" evidence="1">
    <location>
        <begin position="145"/>
        <end position="160"/>
    </location>
</feature>
<sequence length="576" mass="65229">MTSGFTNDDMEQNLFTITGDYQQPSSSSQSHQFDKPSPRPHGGKRMPVSAKRISRNDPPPATVNDDEQSDKGEEFQSPVAPSDDREKDRNGKKKKRSSKARSLSSSSSSSAERSPSPKRKNQRSHERCKSRSRSSARSPAVSPTRPRESSDKRRCRDKAVRTGANTPKQTTSKGTRPQQPPTRPQHPPKATDIVTNELFETMQNRRPDPAPRAASLVSDMSSMSTTTHRRPRPPLDLESCLLDTLRGKQLCTKTIMAMKTLVNTVKNRELVEATRSIIYVSPDYPTFDPHNYLFCGKAQSFGYDYQTLYHNLHLRERSLTHALRPGCKRDPQKMSLDLVFRKALKEIAEELHEIDPEPLVVSLENPMFISGRYLELRLLKKLGEFYRVQCNGLDLSKYLTQSSVDKTSPLKQYVDGSRCEQYVRVLHDRYELKSGADLINTKAESLIMPSSMRVWTDVETQASTSLRMYNNVQTLFEKTNTINNANAKGAVSSSMRFINTYAKHMGHFMKVHQQFLAQALNASELFTWMCFGITTDEALAGNGIMAANYAMANQLNSESQCMCWNYPLACMIREQR</sequence>
<organism evidence="2">
    <name type="scientific">Homalodisca liturata</name>
    <dbReference type="NCBI Taxonomy" id="320908"/>
    <lineage>
        <taxon>Eukaryota</taxon>
        <taxon>Metazoa</taxon>
        <taxon>Ecdysozoa</taxon>
        <taxon>Arthropoda</taxon>
        <taxon>Hexapoda</taxon>
        <taxon>Insecta</taxon>
        <taxon>Pterygota</taxon>
        <taxon>Neoptera</taxon>
        <taxon>Paraneoptera</taxon>
        <taxon>Hemiptera</taxon>
        <taxon>Auchenorrhyncha</taxon>
        <taxon>Membracoidea</taxon>
        <taxon>Cicadellidae</taxon>
        <taxon>Cicadellinae</taxon>
        <taxon>Proconiini</taxon>
        <taxon>Homalodisca</taxon>
    </lineage>
</organism>
<dbReference type="AlphaFoldDB" id="A0A1B6HBT9"/>
<feature type="compositionally biased region" description="Low complexity" evidence="1">
    <location>
        <begin position="22"/>
        <end position="31"/>
    </location>
</feature>
<proteinExistence type="predicted"/>
<gene>
    <name evidence="2" type="ORF">g.13467</name>
</gene>
<feature type="region of interest" description="Disordered" evidence="1">
    <location>
        <begin position="1"/>
        <end position="235"/>
    </location>
</feature>